<keyword evidence="3" id="KW-1185">Reference proteome</keyword>
<evidence type="ECO:0000313" key="3">
    <source>
        <dbReference type="Proteomes" id="UP001202961"/>
    </source>
</evidence>
<dbReference type="Proteomes" id="UP001202961">
    <property type="component" value="Unassembled WGS sequence"/>
</dbReference>
<dbReference type="EMBL" id="JAMQBK010000056">
    <property type="protein sequence ID" value="MCM2372853.1"/>
    <property type="molecule type" value="Genomic_DNA"/>
</dbReference>
<reference evidence="2 3" key="1">
    <citation type="journal article" date="2022" name="Syst. Appl. Microbiol.">
        <title>Rhodopirellula aestuarii sp. nov., a novel member of the genus Rhodopirellula isolated from brackish sediments collected in the Tagus River estuary, Portugal.</title>
        <authorList>
            <person name="Vitorino I.R."/>
            <person name="Klimek D."/>
            <person name="Calusinska M."/>
            <person name="Lobo-da-Cunha A."/>
            <person name="Vasconcelos V."/>
            <person name="Lage O.M."/>
        </authorList>
    </citation>
    <scope>NUCLEOTIDE SEQUENCE [LARGE SCALE GENOMIC DNA]</scope>
    <source>
        <strain evidence="2 3">ICT_H3.1</strain>
    </source>
</reference>
<evidence type="ECO:0000256" key="1">
    <source>
        <dbReference type="SAM" id="MobiDB-lite"/>
    </source>
</evidence>
<dbReference type="RefSeq" id="WP_250930488.1">
    <property type="nucleotide sequence ID" value="NZ_JAMQBK010000056.1"/>
</dbReference>
<evidence type="ECO:0000313" key="2">
    <source>
        <dbReference type="EMBL" id="MCM2372853.1"/>
    </source>
</evidence>
<gene>
    <name evidence="2" type="ORF">NB063_19745</name>
</gene>
<sequence>MENSSHTHPSRSSNQPTSDPDHSVGEAVGRRGQAAAEHLVATPAKDILARLQQYAHEKPDVAVCWCFGLGIIVGWKLRS</sequence>
<protein>
    <submittedName>
        <fullName evidence="2">Uncharacterized protein</fullName>
    </submittedName>
</protein>
<comment type="caution">
    <text evidence="2">The sequence shown here is derived from an EMBL/GenBank/DDBJ whole genome shotgun (WGS) entry which is preliminary data.</text>
</comment>
<proteinExistence type="predicted"/>
<name>A0ABT0U7C6_9BACT</name>
<organism evidence="2 3">
    <name type="scientific">Aporhodopirellula aestuarii</name>
    <dbReference type="NCBI Taxonomy" id="2950107"/>
    <lineage>
        <taxon>Bacteria</taxon>
        <taxon>Pseudomonadati</taxon>
        <taxon>Planctomycetota</taxon>
        <taxon>Planctomycetia</taxon>
        <taxon>Pirellulales</taxon>
        <taxon>Pirellulaceae</taxon>
        <taxon>Aporhodopirellula</taxon>
    </lineage>
</organism>
<feature type="region of interest" description="Disordered" evidence="1">
    <location>
        <begin position="1"/>
        <end position="36"/>
    </location>
</feature>
<accession>A0ABT0U7C6</accession>
<feature type="compositionally biased region" description="Polar residues" evidence="1">
    <location>
        <begin position="1"/>
        <end position="18"/>
    </location>
</feature>